<organism evidence="2 3">
    <name type="scientific">Mycolicibacterium canariasense</name>
    <name type="common">Mycobacterium canariasense</name>
    <dbReference type="NCBI Taxonomy" id="228230"/>
    <lineage>
        <taxon>Bacteria</taxon>
        <taxon>Bacillati</taxon>
        <taxon>Actinomycetota</taxon>
        <taxon>Actinomycetes</taxon>
        <taxon>Mycobacteriales</taxon>
        <taxon>Mycobacteriaceae</taxon>
        <taxon>Mycolicibacterium</taxon>
    </lineage>
</organism>
<proteinExistence type="predicted"/>
<dbReference type="STRING" id="228230.RMCC_2633"/>
<feature type="region of interest" description="Disordered" evidence="1">
    <location>
        <begin position="1"/>
        <end position="22"/>
    </location>
</feature>
<gene>
    <name evidence="2" type="ORF">RMCC_2633</name>
</gene>
<dbReference type="AlphaFoldDB" id="A0A100WCA4"/>
<reference evidence="3" key="2">
    <citation type="submission" date="2016-02" db="EMBL/GenBank/DDBJ databases">
        <title>Draft genome sequence of five rapidly growing Mycobacterium species.</title>
        <authorList>
            <person name="Katahira K."/>
            <person name="Gotou Y."/>
            <person name="Iida K."/>
            <person name="Ogura Y."/>
            <person name="Hayashi T."/>
        </authorList>
    </citation>
    <scope>NUCLEOTIDE SEQUENCE [LARGE SCALE GENOMIC DNA]</scope>
    <source>
        <strain evidence="3">JCM15298</strain>
    </source>
</reference>
<evidence type="ECO:0000313" key="3">
    <source>
        <dbReference type="Proteomes" id="UP000069443"/>
    </source>
</evidence>
<comment type="caution">
    <text evidence="2">The sequence shown here is derived from an EMBL/GenBank/DDBJ whole genome shotgun (WGS) entry which is preliminary data.</text>
</comment>
<sequence>MRSGVGRGSCTRHADTVPPCRAPDSRAAAAIIARMPTHGGLDDTQRQRLCETKVTLDGEPARISGWANSFASVTRSDGRGGVVTFAWATAAHIVADKSGAFFS</sequence>
<accession>A0A100WCA4</accession>
<protein>
    <submittedName>
        <fullName evidence="2">Uncharacterized protein</fullName>
    </submittedName>
</protein>
<dbReference type="Proteomes" id="UP000069443">
    <property type="component" value="Unassembled WGS sequence"/>
</dbReference>
<keyword evidence="3" id="KW-1185">Reference proteome</keyword>
<evidence type="ECO:0000256" key="1">
    <source>
        <dbReference type="SAM" id="MobiDB-lite"/>
    </source>
</evidence>
<name>A0A100WCA4_MYCCR</name>
<dbReference type="EMBL" id="BCSY01000042">
    <property type="protein sequence ID" value="GAS95667.1"/>
    <property type="molecule type" value="Genomic_DNA"/>
</dbReference>
<evidence type="ECO:0000313" key="2">
    <source>
        <dbReference type="EMBL" id="GAS95667.1"/>
    </source>
</evidence>
<reference evidence="3" key="1">
    <citation type="journal article" date="2016" name="Genome Announc.">
        <title>Draft Genome Sequences of Five Rapidly Growing Mycobacterium Species, M. thermoresistibile, M. fortuitum subsp. acetamidolyticum, M. canariasense, M. brisbanense, and M. novocastrense.</title>
        <authorList>
            <person name="Katahira K."/>
            <person name="Ogura Y."/>
            <person name="Gotoh Y."/>
            <person name="Hayashi T."/>
        </authorList>
    </citation>
    <scope>NUCLEOTIDE SEQUENCE [LARGE SCALE GENOMIC DNA]</scope>
    <source>
        <strain evidence="3">JCM15298</strain>
    </source>
</reference>